<feature type="compositionally biased region" description="Basic and acidic residues" evidence="1">
    <location>
        <begin position="27"/>
        <end position="40"/>
    </location>
</feature>
<dbReference type="InterPro" id="IPR036915">
    <property type="entry name" value="Cyclin-like_sf"/>
</dbReference>
<dbReference type="Proteomes" id="UP001153069">
    <property type="component" value="Unassembled WGS sequence"/>
</dbReference>
<organism evidence="3 4">
    <name type="scientific">Seminavis robusta</name>
    <dbReference type="NCBI Taxonomy" id="568900"/>
    <lineage>
        <taxon>Eukaryota</taxon>
        <taxon>Sar</taxon>
        <taxon>Stramenopiles</taxon>
        <taxon>Ochrophyta</taxon>
        <taxon>Bacillariophyta</taxon>
        <taxon>Bacillariophyceae</taxon>
        <taxon>Bacillariophycidae</taxon>
        <taxon>Naviculales</taxon>
        <taxon>Naviculaceae</taxon>
        <taxon>Seminavis</taxon>
    </lineage>
</organism>
<dbReference type="SUPFAM" id="SSF47954">
    <property type="entry name" value="Cyclin-like"/>
    <property type="match status" value="1"/>
</dbReference>
<sequence length="351" mass="39890">MVADILGRWQQVSTKRASMTEASSSDVSREQEQEQQQDMKRERLQCLLRQEESHYLLQENYIHPSKDDNQSDNNMVVVPACPVAEQCARVVSDLAFSSIPPHDDGFHAYPSSSCVKELADSQVQSSKTAALKPSMLVGFWRQQMLDWSYLVMDSFGIDREVVAVSFNLLDRYVAEEMKSPIKITREDFQLFSMTSLFIGVKLLESFPRKLTANALVDMSRGFYASEDIVHTEKEILKTLGFYLNPTTTIGFCRLYWDMFPASSSSSSPFPSFGFKANCQSMAEAALADDFFMTKKPSTIALAVTLKAARIERYHDRTVQRFLAELCGILDVCNIHDFDSIYKRLDVLYNKS</sequence>
<gene>
    <name evidence="3" type="ORF">SEMRO_756_G197840.1</name>
</gene>
<proteinExistence type="predicted"/>
<dbReference type="InterPro" id="IPR006671">
    <property type="entry name" value="Cyclin_N"/>
</dbReference>
<feature type="region of interest" description="Disordered" evidence="1">
    <location>
        <begin position="1"/>
        <end position="40"/>
    </location>
</feature>
<dbReference type="InterPro" id="IPR039361">
    <property type="entry name" value="Cyclin"/>
</dbReference>
<name>A0A9N8HKS8_9STRA</name>
<dbReference type="Gene3D" id="1.10.472.10">
    <property type="entry name" value="Cyclin-like"/>
    <property type="match status" value="2"/>
</dbReference>
<feature type="domain" description="Cyclin N-terminal" evidence="2">
    <location>
        <begin position="138"/>
        <end position="244"/>
    </location>
</feature>
<protein>
    <submittedName>
        <fullName evidence="3">Diatom-specific cyclin</fullName>
    </submittedName>
</protein>
<evidence type="ECO:0000259" key="2">
    <source>
        <dbReference type="Pfam" id="PF00134"/>
    </source>
</evidence>
<dbReference type="AlphaFoldDB" id="A0A9N8HKS8"/>
<evidence type="ECO:0000313" key="3">
    <source>
        <dbReference type="EMBL" id="CAB9516040.1"/>
    </source>
</evidence>
<dbReference type="FunFam" id="1.10.472.10:FF:000093">
    <property type="entry name" value="Predicted protein"/>
    <property type="match status" value="1"/>
</dbReference>
<reference evidence="3" key="1">
    <citation type="submission" date="2020-06" db="EMBL/GenBank/DDBJ databases">
        <authorList>
            <consortium name="Plant Systems Biology data submission"/>
        </authorList>
    </citation>
    <scope>NUCLEOTIDE SEQUENCE</scope>
    <source>
        <strain evidence="3">D6</strain>
    </source>
</reference>
<comment type="caution">
    <text evidence="3">The sequence shown here is derived from an EMBL/GenBank/DDBJ whole genome shotgun (WGS) entry which is preliminary data.</text>
</comment>
<accession>A0A9N8HKS8</accession>
<feature type="compositionally biased region" description="Polar residues" evidence="1">
    <location>
        <begin position="10"/>
        <end position="26"/>
    </location>
</feature>
<evidence type="ECO:0000313" key="4">
    <source>
        <dbReference type="Proteomes" id="UP001153069"/>
    </source>
</evidence>
<keyword evidence="4" id="KW-1185">Reference proteome</keyword>
<dbReference type="OrthoDB" id="5590282at2759"/>
<dbReference type="Pfam" id="PF00134">
    <property type="entry name" value="Cyclin_N"/>
    <property type="match status" value="1"/>
</dbReference>
<dbReference type="EMBL" id="CAICTM010000755">
    <property type="protein sequence ID" value="CAB9516040.1"/>
    <property type="molecule type" value="Genomic_DNA"/>
</dbReference>
<evidence type="ECO:0000256" key="1">
    <source>
        <dbReference type="SAM" id="MobiDB-lite"/>
    </source>
</evidence>
<dbReference type="PANTHER" id="PTHR10177">
    <property type="entry name" value="CYCLINS"/>
    <property type="match status" value="1"/>
</dbReference>